<name>A0A165CW80_EXIGL</name>
<keyword evidence="2" id="KW-1185">Reference proteome</keyword>
<evidence type="ECO:0000313" key="2">
    <source>
        <dbReference type="Proteomes" id="UP000077266"/>
    </source>
</evidence>
<reference evidence="1 2" key="1">
    <citation type="journal article" date="2016" name="Mol. Biol. Evol.">
        <title>Comparative Genomics of Early-Diverging Mushroom-Forming Fungi Provides Insights into the Origins of Lignocellulose Decay Capabilities.</title>
        <authorList>
            <person name="Nagy L.G."/>
            <person name="Riley R."/>
            <person name="Tritt A."/>
            <person name="Adam C."/>
            <person name="Daum C."/>
            <person name="Floudas D."/>
            <person name="Sun H."/>
            <person name="Yadav J.S."/>
            <person name="Pangilinan J."/>
            <person name="Larsson K.H."/>
            <person name="Matsuura K."/>
            <person name="Barry K."/>
            <person name="Labutti K."/>
            <person name="Kuo R."/>
            <person name="Ohm R.A."/>
            <person name="Bhattacharya S.S."/>
            <person name="Shirouzu T."/>
            <person name="Yoshinaga Y."/>
            <person name="Martin F.M."/>
            <person name="Grigoriev I.V."/>
            <person name="Hibbett D.S."/>
        </authorList>
    </citation>
    <scope>NUCLEOTIDE SEQUENCE [LARGE SCALE GENOMIC DNA]</scope>
    <source>
        <strain evidence="1 2">HHB12029</strain>
    </source>
</reference>
<evidence type="ECO:0000313" key="1">
    <source>
        <dbReference type="EMBL" id="KZV83268.1"/>
    </source>
</evidence>
<proteinExistence type="predicted"/>
<dbReference type="Gene3D" id="2.60.120.260">
    <property type="entry name" value="Galactose-binding domain-like"/>
    <property type="match status" value="1"/>
</dbReference>
<dbReference type="InParanoid" id="A0A165CW80"/>
<accession>A0A165CW80</accession>
<dbReference type="OrthoDB" id="2563669at2759"/>
<dbReference type="AlphaFoldDB" id="A0A165CW80"/>
<gene>
    <name evidence="1" type="ORF">EXIGLDRAFT_701774</name>
</gene>
<protein>
    <submittedName>
        <fullName evidence="1">Uncharacterized protein</fullName>
    </submittedName>
</protein>
<sequence>MIPMDLSSDEVIADDTDPAVAYYPIESWNIVQGEGDRPDEDYYGGLYRMTRNRSAYATFSFTGSHVAYYSDMNHDHGAFKVSIDDRTVATSSSYSPEWQRKHQLFNQSVEPGSHVLRITNMEDSVMGADFFAYAERYRDVLVADWSAMQIHAAPILYPRRTISQHCSSE</sequence>
<dbReference type="EMBL" id="KV426281">
    <property type="protein sequence ID" value="KZV83268.1"/>
    <property type="molecule type" value="Genomic_DNA"/>
</dbReference>
<organism evidence="1 2">
    <name type="scientific">Exidia glandulosa HHB12029</name>
    <dbReference type="NCBI Taxonomy" id="1314781"/>
    <lineage>
        <taxon>Eukaryota</taxon>
        <taxon>Fungi</taxon>
        <taxon>Dikarya</taxon>
        <taxon>Basidiomycota</taxon>
        <taxon>Agaricomycotina</taxon>
        <taxon>Agaricomycetes</taxon>
        <taxon>Auriculariales</taxon>
        <taxon>Exidiaceae</taxon>
        <taxon>Exidia</taxon>
    </lineage>
</organism>
<dbReference type="Proteomes" id="UP000077266">
    <property type="component" value="Unassembled WGS sequence"/>
</dbReference>